<proteinExistence type="predicted"/>
<dbReference type="SUPFAM" id="SSF53335">
    <property type="entry name" value="S-adenosyl-L-methionine-dependent methyltransferases"/>
    <property type="match status" value="1"/>
</dbReference>
<dbReference type="InterPro" id="IPR029063">
    <property type="entry name" value="SAM-dependent_MTases_sf"/>
</dbReference>
<protein>
    <submittedName>
        <fullName evidence="2">S-adenosyl-L-methionine-dependent methyltransferase</fullName>
    </submittedName>
</protein>
<dbReference type="OrthoDB" id="66144at2759"/>
<organism evidence="2 3">
    <name type="scientific">Byssothecium circinans</name>
    <dbReference type="NCBI Taxonomy" id="147558"/>
    <lineage>
        <taxon>Eukaryota</taxon>
        <taxon>Fungi</taxon>
        <taxon>Dikarya</taxon>
        <taxon>Ascomycota</taxon>
        <taxon>Pezizomycotina</taxon>
        <taxon>Dothideomycetes</taxon>
        <taxon>Pleosporomycetidae</taxon>
        <taxon>Pleosporales</taxon>
        <taxon>Massarineae</taxon>
        <taxon>Massarinaceae</taxon>
        <taxon>Byssothecium</taxon>
    </lineage>
</organism>
<evidence type="ECO:0000259" key="1">
    <source>
        <dbReference type="Pfam" id="PF08241"/>
    </source>
</evidence>
<keyword evidence="3" id="KW-1185">Reference proteome</keyword>
<dbReference type="Gene3D" id="3.40.50.150">
    <property type="entry name" value="Vaccinia Virus protein VP39"/>
    <property type="match status" value="1"/>
</dbReference>
<accession>A0A6A5U829</accession>
<dbReference type="Proteomes" id="UP000800035">
    <property type="component" value="Unassembled WGS sequence"/>
</dbReference>
<dbReference type="PANTHER" id="PTHR43591">
    <property type="entry name" value="METHYLTRANSFERASE"/>
    <property type="match status" value="1"/>
</dbReference>
<dbReference type="InterPro" id="IPR013216">
    <property type="entry name" value="Methyltransf_11"/>
</dbReference>
<name>A0A6A5U829_9PLEO</name>
<dbReference type="GO" id="GO:0032259">
    <property type="term" value="P:methylation"/>
    <property type="evidence" value="ECO:0007669"/>
    <property type="project" value="UniProtKB-KW"/>
</dbReference>
<dbReference type="AlphaFoldDB" id="A0A6A5U829"/>
<evidence type="ECO:0000313" key="3">
    <source>
        <dbReference type="Proteomes" id="UP000800035"/>
    </source>
</evidence>
<dbReference type="GO" id="GO:0008757">
    <property type="term" value="F:S-adenosylmethionine-dependent methyltransferase activity"/>
    <property type="evidence" value="ECO:0007669"/>
    <property type="project" value="InterPro"/>
</dbReference>
<dbReference type="Pfam" id="PF08241">
    <property type="entry name" value="Methyltransf_11"/>
    <property type="match status" value="1"/>
</dbReference>
<keyword evidence="2" id="KW-0489">Methyltransferase</keyword>
<gene>
    <name evidence="2" type="ORF">CC80DRAFT_438421</name>
</gene>
<sequence>MADESFLDQVFAAKTPEESRRLYDQWAASYDSDMALHDFTAPRLVADAVAKHLKDTAASSAQIVDAGCGSGAVGLELNRRGYEKIDGLDISQGMLDVAGKLAVYRELKIADLTKRLEAKDGSYDALVCCGTFTHGHLGKEPLEEFARVVRSGGLLVATVLETFWDEGGFAEEVERLAEKGIVEVLEKEIHAYRKDAGGGRVLILRKT</sequence>
<dbReference type="PANTHER" id="PTHR43591:SF110">
    <property type="entry name" value="RHODANESE DOMAIN-CONTAINING PROTEIN"/>
    <property type="match status" value="1"/>
</dbReference>
<dbReference type="EMBL" id="ML976983">
    <property type="protein sequence ID" value="KAF1960002.1"/>
    <property type="molecule type" value="Genomic_DNA"/>
</dbReference>
<evidence type="ECO:0000313" key="2">
    <source>
        <dbReference type="EMBL" id="KAF1960002.1"/>
    </source>
</evidence>
<keyword evidence="2" id="KW-0808">Transferase</keyword>
<dbReference type="CDD" id="cd02440">
    <property type="entry name" value="AdoMet_MTases"/>
    <property type="match status" value="1"/>
</dbReference>
<reference evidence="2" key="1">
    <citation type="journal article" date="2020" name="Stud. Mycol.">
        <title>101 Dothideomycetes genomes: a test case for predicting lifestyles and emergence of pathogens.</title>
        <authorList>
            <person name="Haridas S."/>
            <person name="Albert R."/>
            <person name="Binder M."/>
            <person name="Bloem J."/>
            <person name="Labutti K."/>
            <person name="Salamov A."/>
            <person name="Andreopoulos B."/>
            <person name="Baker S."/>
            <person name="Barry K."/>
            <person name="Bills G."/>
            <person name="Bluhm B."/>
            <person name="Cannon C."/>
            <person name="Castanera R."/>
            <person name="Culley D."/>
            <person name="Daum C."/>
            <person name="Ezra D."/>
            <person name="Gonzalez J."/>
            <person name="Henrissat B."/>
            <person name="Kuo A."/>
            <person name="Liang C."/>
            <person name="Lipzen A."/>
            <person name="Lutzoni F."/>
            <person name="Magnuson J."/>
            <person name="Mondo S."/>
            <person name="Nolan M."/>
            <person name="Ohm R."/>
            <person name="Pangilinan J."/>
            <person name="Park H.-J."/>
            <person name="Ramirez L."/>
            <person name="Alfaro M."/>
            <person name="Sun H."/>
            <person name="Tritt A."/>
            <person name="Yoshinaga Y."/>
            <person name="Zwiers L.-H."/>
            <person name="Turgeon B."/>
            <person name="Goodwin S."/>
            <person name="Spatafora J."/>
            <person name="Crous P."/>
            <person name="Grigoriev I."/>
        </authorList>
    </citation>
    <scope>NUCLEOTIDE SEQUENCE</scope>
    <source>
        <strain evidence="2">CBS 675.92</strain>
    </source>
</reference>
<feature type="domain" description="Methyltransferase type 11" evidence="1">
    <location>
        <begin position="64"/>
        <end position="156"/>
    </location>
</feature>